<dbReference type="PANTHER" id="PTHR43098:SF5">
    <property type="entry name" value="DUAL-FUNCTIONAL MONOOXYGENASE_METHYLTRANSFERASE PSOF"/>
    <property type="match status" value="1"/>
</dbReference>
<dbReference type="HOGENOM" id="CLU_006937_8_1_1"/>
<evidence type="ECO:0008006" key="7">
    <source>
        <dbReference type="Google" id="ProtNLM"/>
    </source>
</evidence>
<dbReference type="InterPro" id="IPR036188">
    <property type="entry name" value="FAD/NAD-bd_sf"/>
</dbReference>
<evidence type="ECO:0000313" key="5">
    <source>
        <dbReference type="EMBL" id="EXJ92460.1"/>
    </source>
</evidence>
<dbReference type="RefSeq" id="XP_007729350.1">
    <property type="nucleotide sequence ID" value="XM_007731160.1"/>
</dbReference>
<dbReference type="InterPro" id="IPR020946">
    <property type="entry name" value="Flavin_mOase-like"/>
</dbReference>
<protein>
    <recommendedName>
        <fullName evidence="7">Cyclohexanone monooxygenase</fullName>
    </recommendedName>
</protein>
<dbReference type="PANTHER" id="PTHR43098">
    <property type="entry name" value="L-ORNITHINE N(5)-MONOOXYGENASE-RELATED"/>
    <property type="match status" value="1"/>
</dbReference>
<evidence type="ECO:0000256" key="1">
    <source>
        <dbReference type="ARBA" id="ARBA00022630"/>
    </source>
</evidence>
<evidence type="ECO:0000313" key="6">
    <source>
        <dbReference type="Proteomes" id="UP000019478"/>
    </source>
</evidence>
<dbReference type="SUPFAM" id="SSF51905">
    <property type="entry name" value="FAD/NAD(P)-binding domain"/>
    <property type="match status" value="3"/>
</dbReference>
<dbReference type="GO" id="GO:0050661">
    <property type="term" value="F:NADP binding"/>
    <property type="evidence" value="ECO:0007669"/>
    <property type="project" value="InterPro"/>
</dbReference>
<dbReference type="Pfam" id="PF00743">
    <property type="entry name" value="FMO-like"/>
    <property type="match status" value="1"/>
</dbReference>
<gene>
    <name evidence="5" type="ORF">A1O3_01011</name>
</gene>
<dbReference type="GeneID" id="19165150"/>
<reference evidence="5 6" key="1">
    <citation type="submission" date="2013-03" db="EMBL/GenBank/DDBJ databases">
        <title>The Genome Sequence of Capronia epimyces CBS 606.96.</title>
        <authorList>
            <consortium name="The Broad Institute Genomics Platform"/>
            <person name="Cuomo C."/>
            <person name="de Hoog S."/>
            <person name="Gorbushina A."/>
            <person name="Walker B."/>
            <person name="Young S.K."/>
            <person name="Zeng Q."/>
            <person name="Gargeya S."/>
            <person name="Fitzgerald M."/>
            <person name="Haas B."/>
            <person name="Abouelleil A."/>
            <person name="Allen A.W."/>
            <person name="Alvarado L."/>
            <person name="Arachchi H.M."/>
            <person name="Berlin A.M."/>
            <person name="Chapman S.B."/>
            <person name="Gainer-Dewar J."/>
            <person name="Goldberg J."/>
            <person name="Griggs A."/>
            <person name="Gujja S."/>
            <person name="Hansen M."/>
            <person name="Howarth C."/>
            <person name="Imamovic A."/>
            <person name="Ireland A."/>
            <person name="Larimer J."/>
            <person name="McCowan C."/>
            <person name="Murphy C."/>
            <person name="Pearson M."/>
            <person name="Poon T.W."/>
            <person name="Priest M."/>
            <person name="Roberts A."/>
            <person name="Saif S."/>
            <person name="Shea T."/>
            <person name="Sisk P."/>
            <person name="Sykes S."/>
            <person name="Wortman J."/>
            <person name="Nusbaum C."/>
            <person name="Birren B."/>
        </authorList>
    </citation>
    <scope>NUCLEOTIDE SEQUENCE [LARGE SCALE GENOMIC DNA]</scope>
    <source>
        <strain evidence="5 6">CBS 606.96</strain>
    </source>
</reference>
<dbReference type="AlphaFoldDB" id="W9YS33"/>
<evidence type="ECO:0000256" key="2">
    <source>
        <dbReference type="ARBA" id="ARBA00022827"/>
    </source>
</evidence>
<keyword evidence="2" id="KW-0274">FAD</keyword>
<dbReference type="Proteomes" id="UP000019478">
    <property type="component" value="Unassembled WGS sequence"/>
</dbReference>
<accession>W9YS33</accession>
<keyword evidence="6" id="KW-1185">Reference proteome</keyword>
<organism evidence="5 6">
    <name type="scientific">Capronia epimyces CBS 606.96</name>
    <dbReference type="NCBI Taxonomy" id="1182542"/>
    <lineage>
        <taxon>Eukaryota</taxon>
        <taxon>Fungi</taxon>
        <taxon>Dikarya</taxon>
        <taxon>Ascomycota</taxon>
        <taxon>Pezizomycotina</taxon>
        <taxon>Eurotiomycetes</taxon>
        <taxon>Chaetothyriomycetidae</taxon>
        <taxon>Chaetothyriales</taxon>
        <taxon>Herpotrichiellaceae</taxon>
        <taxon>Capronia</taxon>
    </lineage>
</organism>
<comment type="caution">
    <text evidence="5">The sequence shown here is derived from an EMBL/GenBank/DDBJ whole genome shotgun (WGS) entry which is preliminary data.</text>
</comment>
<dbReference type="eggNOG" id="KOG1399">
    <property type="taxonomic scope" value="Eukaryota"/>
</dbReference>
<dbReference type="OrthoDB" id="66881at2759"/>
<dbReference type="GO" id="GO:0050660">
    <property type="term" value="F:flavin adenine dinucleotide binding"/>
    <property type="evidence" value="ECO:0007669"/>
    <property type="project" value="InterPro"/>
</dbReference>
<name>W9YS33_9EURO</name>
<proteinExistence type="predicted"/>
<dbReference type="Gene3D" id="3.50.50.60">
    <property type="entry name" value="FAD/NAD(P)-binding domain"/>
    <property type="match status" value="2"/>
</dbReference>
<keyword evidence="1" id="KW-0285">Flavoprotein</keyword>
<keyword evidence="4" id="KW-0560">Oxidoreductase</keyword>
<evidence type="ECO:0000256" key="4">
    <source>
        <dbReference type="ARBA" id="ARBA00023002"/>
    </source>
</evidence>
<dbReference type="EMBL" id="AMGY01000001">
    <property type="protein sequence ID" value="EXJ92460.1"/>
    <property type="molecule type" value="Genomic_DNA"/>
</dbReference>
<dbReference type="InterPro" id="IPR050775">
    <property type="entry name" value="FAD-binding_Monooxygenases"/>
</dbReference>
<sequence>MGSIEAFRPDYDVLVIGAGLSGCYACHRMNQLNMTVKVLEAGASVGGTWFWNRYPGCRFDSESYSYAFFFNKEMLDEWNWSEHFAPQPETERYINFMCDKLKLWDYMQFNTRVSSAHWIEQDRCWKLTDASGQTYTSRFLITGIGVLSNPTLPNLPGVEDFQGTAYHTSRWPHEEVSFEGKRVGIIGTGATAIQAIPVIAKTAKSLTVFQRTANWAVPLLNSKIEKEEMDSIRQRYPEILKRLNQTRMCFLHDANYTDSIWDFTPEQREVFWEELYATPGFPMWLCNYKEILVDEKANSLVTEFVARKIRERVHDPRTAEKLIPKNHGFGTRRVPMETNYFEAYNLPHVRLIDLLETPIERVTPTGIKTTEEEFEFDMLIYATGFNAVTGAFDAIDFRGIDNHSLLDEWKDGPRTFLGLTVEHFPNMFMSMGPHQAYGNIPRSIEFAVGWISECIEYCRDHGITYIEATDEGVREWTDHVHDLGKNLLSNKVDSWMTGVNRNVAGKEKRTVARYMGSAPEFRSKCEQVSSAQYKAFKLA</sequence>
<evidence type="ECO:0000256" key="3">
    <source>
        <dbReference type="ARBA" id="ARBA00022857"/>
    </source>
</evidence>
<dbReference type="GO" id="GO:0004499">
    <property type="term" value="F:N,N-dimethylaniline monooxygenase activity"/>
    <property type="evidence" value="ECO:0007669"/>
    <property type="project" value="InterPro"/>
</dbReference>
<keyword evidence="3" id="KW-0521">NADP</keyword>